<feature type="domain" description="HTH araC/xylS-type" evidence="4">
    <location>
        <begin position="160"/>
        <end position="258"/>
    </location>
</feature>
<dbReference type="InterPro" id="IPR020449">
    <property type="entry name" value="Tscrpt_reg_AraC-type_HTH"/>
</dbReference>
<dbReference type="GO" id="GO:0003700">
    <property type="term" value="F:DNA-binding transcription factor activity"/>
    <property type="evidence" value="ECO:0007669"/>
    <property type="project" value="InterPro"/>
</dbReference>
<dbReference type="PANTHER" id="PTHR43280">
    <property type="entry name" value="ARAC-FAMILY TRANSCRIPTIONAL REGULATOR"/>
    <property type="match status" value="1"/>
</dbReference>
<evidence type="ECO:0000259" key="4">
    <source>
        <dbReference type="PROSITE" id="PS01124"/>
    </source>
</evidence>
<evidence type="ECO:0000256" key="2">
    <source>
        <dbReference type="ARBA" id="ARBA00023125"/>
    </source>
</evidence>
<keyword evidence="3" id="KW-0804">Transcription</keyword>
<dbReference type="PROSITE" id="PS01124">
    <property type="entry name" value="HTH_ARAC_FAMILY_2"/>
    <property type="match status" value="1"/>
</dbReference>
<gene>
    <name evidence="5" type="ORF">NAG76_12600</name>
</gene>
<organism evidence="5 6">
    <name type="scientific">Candidatus Pristimantibacillus lignocellulolyticus</name>
    <dbReference type="NCBI Taxonomy" id="2994561"/>
    <lineage>
        <taxon>Bacteria</taxon>
        <taxon>Bacillati</taxon>
        <taxon>Bacillota</taxon>
        <taxon>Bacilli</taxon>
        <taxon>Bacillales</taxon>
        <taxon>Paenibacillaceae</taxon>
        <taxon>Candidatus Pristimantibacillus</taxon>
    </lineage>
</organism>
<evidence type="ECO:0000256" key="3">
    <source>
        <dbReference type="ARBA" id="ARBA00023163"/>
    </source>
</evidence>
<dbReference type="PROSITE" id="PS00041">
    <property type="entry name" value="HTH_ARAC_FAMILY_1"/>
    <property type="match status" value="1"/>
</dbReference>
<dbReference type="SUPFAM" id="SSF51215">
    <property type="entry name" value="Regulatory protein AraC"/>
    <property type="match status" value="1"/>
</dbReference>
<evidence type="ECO:0000256" key="1">
    <source>
        <dbReference type="ARBA" id="ARBA00023015"/>
    </source>
</evidence>
<sequence length="265" mass="30501">MESQIQLKFCAYMYHTTPFRNTYKFGLESYIIRLQTEGFCHALISGQTEVIEPGDLLLFRPGDIYDLKIGELGPSGDYYVVCSGDWLDEWWKLQRRPHKTKIGENSRIAAIWQQLILEQRRLDGGNLALIDTLMKALCYLLDRALDEAKSYTSGPKLLSYKIKHYIEEYAPTPFSLDDVAKHAGLSVSRSVQLFKAEFGMSIMQYAQKVRLAMALELMGKSPLTLERIAEETGFGSYTYFHRVFQRYYGIAPGAYRKQRAEEDKV</sequence>
<dbReference type="PRINTS" id="PR00032">
    <property type="entry name" value="HTHARAC"/>
</dbReference>
<dbReference type="Proteomes" id="UP001056756">
    <property type="component" value="Chromosome"/>
</dbReference>
<keyword evidence="2" id="KW-0238">DNA-binding</keyword>
<dbReference type="KEGG" id="plig:NAG76_12600"/>
<name>A0A9J6Z909_9BACL</name>
<evidence type="ECO:0000313" key="5">
    <source>
        <dbReference type="EMBL" id="URN92693.1"/>
    </source>
</evidence>
<dbReference type="AlphaFoldDB" id="A0A9J6Z909"/>
<dbReference type="Pfam" id="PF02311">
    <property type="entry name" value="AraC_binding"/>
    <property type="match status" value="1"/>
</dbReference>
<keyword evidence="1" id="KW-0805">Transcription regulation</keyword>
<dbReference type="GO" id="GO:0043565">
    <property type="term" value="F:sequence-specific DNA binding"/>
    <property type="evidence" value="ECO:0007669"/>
    <property type="project" value="InterPro"/>
</dbReference>
<proteinExistence type="predicted"/>
<dbReference type="InterPro" id="IPR037923">
    <property type="entry name" value="HTH-like"/>
</dbReference>
<dbReference type="Gene3D" id="1.10.10.60">
    <property type="entry name" value="Homeodomain-like"/>
    <property type="match status" value="1"/>
</dbReference>
<dbReference type="SMART" id="SM00342">
    <property type="entry name" value="HTH_ARAC"/>
    <property type="match status" value="1"/>
</dbReference>
<protein>
    <submittedName>
        <fullName evidence="5">AraC family transcriptional regulator</fullName>
    </submittedName>
</protein>
<dbReference type="InterPro" id="IPR003313">
    <property type="entry name" value="AraC-bd"/>
</dbReference>
<dbReference type="InterPro" id="IPR018062">
    <property type="entry name" value="HTH_AraC-typ_CS"/>
</dbReference>
<dbReference type="PANTHER" id="PTHR43280:SF2">
    <property type="entry name" value="HTH-TYPE TRANSCRIPTIONAL REGULATOR EXSA"/>
    <property type="match status" value="1"/>
</dbReference>
<accession>A0A9J6Z909</accession>
<dbReference type="InterPro" id="IPR009057">
    <property type="entry name" value="Homeodomain-like_sf"/>
</dbReference>
<evidence type="ECO:0000313" key="6">
    <source>
        <dbReference type="Proteomes" id="UP001056756"/>
    </source>
</evidence>
<reference evidence="5" key="1">
    <citation type="submission" date="2022-05" db="EMBL/GenBank/DDBJ databases">
        <title>Novel bacterial taxa in a minimal lignocellulolytic consortium and its capacity to transform plastics disclosed by genome-resolved metagenomics.</title>
        <authorList>
            <person name="Rodriguez C.A.D."/>
            <person name="Diaz-Garcia L."/>
            <person name="Herrera K."/>
            <person name="Tarazona N.A."/>
            <person name="Sproer C."/>
            <person name="Overmann J."/>
            <person name="Jimenez D.J."/>
        </authorList>
    </citation>
    <scope>NUCLEOTIDE SEQUENCE</scope>
    <source>
        <strain evidence="5">MAG5</strain>
    </source>
</reference>
<dbReference type="Pfam" id="PF12833">
    <property type="entry name" value="HTH_18"/>
    <property type="match status" value="1"/>
</dbReference>
<dbReference type="EMBL" id="CP097899">
    <property type="protein sequence ID" value="URN92693.1"/>
    <property type="molecule type" value="Genomic_DNA"/>
</dbReference>
<dbReference type="InterPro" id="IPR018060">
    <property type="entry name" value="HTH_AraC"/>
</dbReference>
<dbReference type="SUPFAM" id="SSF46689">
    <property type="entry name" value="Homeodomain-like"/>
    <property type="match status" value="2"/>
</dbReference>